<evidence type="ECO:0000256" key="2">
    <source>
        <dbReference type="ARBA" id="ARBA00035112"/>
    </source>
</evidence>
<dbReference type="EMBL" id="CCBP010000109">
    <property type="protein sequence ID" value="CDO72009.1"/>
    <property type="molecule type" value="Genomic_DNA"/>
</dbReference>
<evidence type="ECO:0000313" key="4">
    <source>
        <dbReference type="Proteomes" id="UP000029665"/>
    </source>
</evidence>
<comment type="caution">
    <text evidence="3">The sequence shown here is derived from an EMBL/GenBank/DDBJ whole genome shotgun (WGS) entry which is preliminary data.</text>
</comment>
<comment type="similarity">
    <text evidence="2">Belongs to the ustYa family.</text>
</comment>
<gene>
    <name evidence="3" type="ORF">BN946_scf184943.g44</name>
</gene>
<dbReference type="InterPro" id="IPR021765">
    <property type="entry name" value="UstYa-like"/>
</dbReference>
<dbReference type="Pfam" id="PF11807">
    <property type="entry name" value="UstYa"/>
    <property type="match status" value="1"/>
</dbReference>
<comment type="pathway">
    <text evidence="1">Mycotoxin biosynthesis.</text>
</comment>
<dbReference type="AlphaFoldDB" id="A0A060SIF3"/>
<dbReference type="OrthoDB" id="3687641at2759"/>
<dbReference type="Proteomes" id="UP000029665">
    <property type="component" value="Unassembled WGS sequence"/>
</dbReference>
<evidence type="ECO:0008006" key="5">
    <source>
        <dbReference type="Google" id="ProtNLM"/>
    </source>
</evidence>
<keyword evidence="4" id="KW-1185">Reference proteome</keyword>
<dbReference type="HOGENOM" id="CLU_042941_8_2_1"/>
<dbReference type="GO" id="GO:0043386">
    <property type="term" value="P:mycotoxin biosynthetic process"/>
    <property type="evidence" value="ECO:0007669"/>
    <property type="project" value="InterPro"/>
</dbReference>
<accession>A0A060SIF3</accession>
<name>A0A060SIF3_PYCCI</name>
<dbReference type="PANTHER" id="PTHR33365:SF4">
    <property type="entry name" value="CYCLOCHLOROTINE BIOSYNTHESIS PROTEIN O"/>
    <property type="match status" value="1"/>
</dbReference>
<evidence type="ECO:0000256" key="1">
    <source>
        <dbReference type="ARBA" id="ARBA00004685"/>
    </source>
</evidence>
<evidence type="ECO:0000313" key="3">
    <source>
        <dbReference type="EMBL" id="CDO72009.1"/>
    </source>
</evidence>
<sequence length="175" mass="19981">MPPKHATLLSGTQTTSVTSRRTSLQALIPLSRHPRDSALTIEDSVHYLPNNSAEWHSMFPVGSGGFVRLGPRGRLFGVSMFHQLHCLDKMRRAVVEPPPSEWESWHTQHCLNYVRQMLLCASNVRLEPVKEIESHAGDKKEAKVDGLGLEHRCRDWSLLRRVAEENYLHWPKDAE</sequence>
<protein>
    <recommendedName>
        <fullName evidence="5">Oxidase ustYa</fullName>
    </recommendedName>
</protein>
<proteinExistence type="inferred from homology"/>
<dbReference type="PANTHER" id="PTHR33365">
    <property type="entry name" value="YALI0B05434P"/>
    <property type="match status" value="1"/>
</dbReference>
<reference evidence="3" key="1">
    <citation type="submission" date="2014-01" db="EMBL/GenBank/DDBJ databases">
        <title>The genome of the white-rot fungus Pycnoporus cinnabarinus: a basidiomycete model with a versatile arsenal for lignocellulosic biomass breakdown.</title>
        <authorList>
            <person name="Levasseur A."/>
            <person name="Lomascolo A."/>
            <person name="Ruiz-Duenas F.J."/>
            <person name="Uzan E."/>
            <person name="Piumi F."/>
            <person name="Kues U."/>
            <person name="Ram A.F.J."/>
            <person name="Murat C."/>
            <person name="Haon M."/>
            <person name="Benoit I."/>
            <person name="Arfi Y."/>
            <person name="Chevret D."/>
            <person name="Drula E."/>
            <person name="Kwon M.J."/>
            <person name="Gouret P."/>
            <person name="Lesage-Meessen L."/>
            <person name="Lombard V."/>
            <person name="Mariette J."/>
            <person name="Noirot C."/>
            <person name="Park J."/>
            <person name="Patyshakuliyeva A."/>
            <person name="Wieneger R.A.B."/>
            <person name="Wosten H.A.B."/>
            <person name="Martin F."/>
            <person name="Coutinho P.M."/>
            <person name="de Vries R."/>
            <person name="Martinez A.T."/>
            <person name="Klopp C."/>
            <person name="Pontarotti P."/>
            <person name="Henrissat B."/>
            <person name="Record E."/>
        </authorList>
    </citation>
    <scope>NUCLEOTIDE SEQUENCE [LARGE SCALE GENOMIC DNA]</scope>
    <source>
        <strain evidence="3">BRFM137</strain>
    </source>
</reference>
<organism evidence="3 4">
    <name type="scientific">Pycnoporus cinnabarinus</name>
    <name type="common">Cinnabar-red polypore</name>
    <name type="synonym">Trametes cinnabarina</name>
    <dbReference type="NCBI Taxonomy" id="5643"/>
    <lineage>
        <taxon>Eukaryota</taxon>
        <taxon>Fungi</taxon>
        <taxon>Dikarya</taxon>
        <taxon>Basidiomycota</taxon>
        <taxon>Agaricomycotina</taxon>
        <taxon>Agaricomycetes</taxon>
        <taxon>Polyporales</taxon>
        <taxon>Polyporaceae</taxon>
        <taxon>Trametes</taxon>
    </lineage>
</organism>
<dbReference type="OMA" id="SHEEWAT"/>
<dbReference type="STRING" id="5643.A0A060SIF3"/>